<keyword evidence="2" id="KW-1185">Reference proteome</keyword>
<dbReference type="InterPro" id="IPR011991">
    <property type="entry name" value="ArsR-like_HTH"/>
</dbReference>
<dbReference type="Pfam" id="PF13412">
    <property type="entry name" value="HTH_24"/>
    <property type="match status" value="1"/>
</dbReference>
<evidence type="ECO:0000313" key="2">
    <source>
        <dbReference type="Proteomes" id="UP000000674"/>
    </source>
</evidence>
<dbReference type="GeneID" id="4462613"/>
<dbReference type="OrthoDB" id="199244at2157"/>
<dbReference type="KEGG" id="mtp:Mthe_0456"/>
<dbReference type="CDD" id="cd00090">
    <property type="entry name" value="HTH_ARSR"/>
    <property type="match status" value="1"/>
</dbReference>
<dbReference type="Proteomes" id="UP000000674">
    <property type="component" value="Chromosome"/>
</dbReference>
<sequence length="125" mass="13862">MLAAIMVDAMSYKEKILRAIQDSKDGLTTVEVARQAGVSKTTVIKYLSVLRSEGKCEYVEVGPSKLWRAVTPKKEICKRDIEPCEVESVSVKPPDDSGMVSISFKIRADQLSALLRQIQSINDKC</sequence>
<gene>
    <name evidence="1" type="ordered locus">Mthe_0456</name>
</gene>
<dbReference type="Gene3D" id="1.10.10.10">
    <property type="entry name" value="Winged helix-like DNA-binding domain superfamily/Winged helix DNA-binding domain"/>
    <property type="match status" value="1"/>
</dbReference>
<proteinExistence type="predicted"/>
<dbReference type="RefSeq" id="WP_011695645.1">
    <property type="nucleotide sequence ID" value="NC_008553.1"/>
</dbReference>
<evidence type="ECO:0000313" key="1">
    <source>
        <dbReference type="EMBL" id="ABK14247.1"/>
    </source>
</evidence>
<organism evidence="1 2">
    <name type="scientific">Methanothrix thermoacetophila (strain DSM 6194 / JCM 14653 / NBRC 101360 / PT)</name>
    <name type="common">Methanosaeta thermophila</name>
    <dbReference type="NCBI Taxonomy" id="349307"/>
    <lineage>
        <taxon>Archaea</taxon>
        <taxon>Methanobacteriati</taxon>
        <taxon>Methanobacteriota</taxon>
        <taxon>Stenosarchaea group</taxon>
        <taxon>Methanomicrobia</taxon>
        <taxon>Methanotrichales</taxon>
        <taxon>Methanotrichaceae</taxon>
        <taxon>Methanothrix</taxon>
    </lineage>
</organism>
<dbReference type="InterPro" id="IPR036388">
    <property type="entry name" value="WH-like_DNA-bd_sf"/>
</dbReference>
<dbReference type="SMR" id="A0B6C3"/>
<dbReference type="SUPFAM" id="SSF46785">
    <property type="entry name" value="Winged helix' DNA-binding domain"/>
    <property type="match status" value="1"/>
</dbReference>
<dbReference type="HOGENOM" id="CLU_140790_0_0_2"/>
<reference evidence="1 2" key="1">
    <citation type="submission" date="2006-10" db="EMBL/GenBank/DDBJ databases">
        <title>Complete sequence of Methanosaeta thermophila PT.</title>
        <authorList>
            <consortium name="US DOE Joint Genome Institute"/>
            <person name="Copeland A."/>
            <person name="Lucas S."/>
            <person name="Lapidus A."/>
            <person name="Barry K."/>
            <person name="Detter J.C."/>
            <person name="Glavina del Rio T."/>
            <person name="Hammon N."/>
            <person name="Israni S."/>
            <person name="Pitluck S."/>
            <person name="Chain P."/>
            <person name="Malfatti S."/>
            <person name="Shin M."/>
            <person name="Vergez L."/>
            <person name="Schmutz J."/>
            <person name="Larimer F."/>
            <person name="Land M."/>
            <person name="Hauser L."/>
            <person name="Kyrpides N."/>
            <person name="Kim E."/>
            <person name="Smith K.S."/>
            <person name="Ingram-Smith C."/>
            <person name="Richardson P."/>
        </authorList>
    </citation>
    <scope>NUCLEOTIDE SEQUENCE [LARGE SCALE GENOMIC DNA]</scope>
    <source>
        <strain evidence="2">DSM 6194 / JCM 14653 / NBRC 101360 / PT</strain>
    </source>
</reference>
<dbReference type="AlphaFoldDB" id="A0B6C3"/>
<protein>
    <submittedName>
        <fullName evidence="1">Helix-turn-helix, type 11 domain protein</fullName>
    </submittedName>
</protein>
<dbReference type="EMBL" id="CP000477">
    <property type="protein sequence ID" value="ABK14247.1"/>
    <property type="molecule type" value="Genomic_DNA"/>
</dbReference>
<accession>A0B6C3</accession>
<dbReference type="InterPro" id="IPR036390">
    <property type="entry name" value="WH_DNA-bd_sf"/>
</dbReference>
<name>A0B6C3_METTP</name>